<comment type="caution">
    <text evidence="5">The sequence shown here is derived from an EMBL/GenBank/DDBJ whole genome shotgun (WGS) entry which is preliminary data.</text>
</comment>
<dbReference type="EMBL" id="JAVHJM010000004">
    <property type="protein sequence ID" value="KAK6514887.1"/>
    <property type="molecule type" value="Genomic_DNA"/>
</dbReference>
<evidence type="ECO:0000313" key="5">
    <source>
        <dbReference type="EMBL" id="KAK6514887.1"/>
    </source>
</evidence>
<keyword evidence="4" id="KW-0862">Zinc</keyword>
<accession>A0AAN8RZE7</accession>
<dbReference type="Proteomes" id="UP001307849">
    <property type="component" value="Unassembled WGS sequence"/>
</dbReference>
<dbReference type="PANTHER" id="PTHR42978:SF5">
    <property type="entry name" value="METALLO-BETA-LACTAMASE DOMAIN-CONTAINING PROTEIN"/>
    <property type="match status" value="1"/>
</dbReference>
<keyword evidence="3" id="KW-0378">Hydrolase</keyword>
<dbReference type="InterPro" id="IPR051013">
    <property type="entry name" value="MBL_superfamily_lactonases"/>
</dbReference>
<dbReference type="GO" id="GO:0016787">
    <property type="term" value="F:hydrolase activity"/>
    <property type="evidence" value="ECO:0007669"/>
    <property type="project" value="UniProtKB-KW"/>
</dbReference>
<dbReference type="CDD" id="cd07730">
    <property type="entry name" value="metallo-hydrolase-like_MBL-fold"/>
    <property type="match status" value="1"/>
</dbReference>
<evidence type="ECO:0000313" key="6">
    <source>
        <dbReference type="Proteomes" id="UP001307849"/>
    </source>
</evidence>
<dbReference type="SUPFAM" id="SSF56281">
    <property type="entry name" value="Metallo-hydrolase/oxidoreductase"/>
    <property type="match status" value="1"/>
</dbReference>
<evidence type="ECO:0000256" key="1">
    <source>
        <dbReference type="ARBA" id="ARBA00007749"/>
    </source>
</evidence>
<sequence>MHNSKSEMPLLEIPRSNRIVDVKIIDTTFRIKDGPLADFMGPVIEGQEKLNVGGFGYLITHISPSSGSGKETVQKVLFDLGPPKNWKSDIPEPLAKRISTWEDDGAVITVEKHISEVLEDGGIKLNTIDSLIWSHAHWDHMGRPSLFPSSVNLIVGPSISSKFAPGYPENPDAPFFSHEFSGREVSELSFESSNLTIGGMKAIDFFNDGSFYILDAPGHAVGHINALARTTTSQDGSNDSFIFLGADSYHLGSQLRPNTYTPLPSSIEIPSFLPCPCPGELFERIHPLPVGGDPSLTPFHIIPEKSVAINVEDAREVISKIQAFDADERILVLNAHEWNYYDVLDVFPESANEWKKKGWKEKARWRFLGGFQGAVDLTFTDRA</sequence>
<evidence type="ECO:0000256" key="4">
    <source>
        <dbReference type="ARBA" id="ARBA00022833"/>
    </source>
</evidence>
<gene>
    <name evidence="5" type="ORF">TWF506_007249</name>
</gene>
<dbReference type="Gene3D" id="3.60.15.10">
    <property type="entry name" value="Ribonuclease Z/Hydroxyacylglutathione hydrolase-like"/>
    <property type="match status" value="1"/>
</dbReference>
<dbReference type="PANTHER" id="PTHR42978">
    <property type="entry name" value="QUORUM-QUENCHING LACTONASE YTNP-RELATED-RELATED"/>
    <property type="match status" value="1"/>
</dbReference>
<comment type="similarity">
    <text evidence="1">Belongs to the metallo-beta-lactamase superfamily.</text>
</comment>
<dbReference type="AlphaFoldDB" id="A0AAN8RZE7"/>
<dbReference type="GO" id="GO:0046872">
    <property type="term" value="F:metal ion binding"/>
    <property type="evidence" value="ECO:0007669"/>
    <property type="project" value="UniProtKB-KW"/>
</dbReference>
<keyword evidence="6" id="KW-1185">Reference proteome</keyword>
<proteinExistence type="inferred from homology"/>
<protein>
    <recommendedName>
        <fullName evidence="7">Metallo-beta-lactamase domain-containing protein</fullName>
    </recommendedName>
</protein>
<reference evidence="5 6" key="1">
    <citation type="submission" date="2019-10" db="EMBL/GenBank/DDBJ databases">
        <authorList>
            <person name="Palmer J.M."/>
        </authorList>
    </citation>
    <scope>NUCLEOTIDE SEQUENCE [LARGE SCALE GENOMIC DNA]</scope>
    <source>
        <strain evidence="5 6">TWF506</strain>
    </source>
</reference>
<dbReference type="InterPro" id="IPR036866">
    <property type="entry name" value="RibonucZ/Hydroxyglut_hydro"/>
</dbReference>
<evidence type="ECO:0000256" key="2">
    <source>
        <dbReference type="ARBA" id="ARBA00022723"/>
    </source>
</evidence>
<evidence type="ECO:0008006" key="7">
    <source>
        <dbReference type="Google" id="ProtNLM"/>
    </source>
</evidence>
<organism evidence="5 6">
    <name type="scientific">Arthrobotrys conoides</name>
    <dbReference type="NCBI Taxonomy" id="74498"/>
    <lineage>
        <taxon>Eukaryota</taxon>
        <taxon>Fungi</taxon>
        <taxon>Dikarya</taxon>
        <taxon>Ascomycota</taxon>
        <taxon>Pezizomycotina</taxon>
        <taxon>Orbiliomycetes</taxon>
        <taxon>Orbiliales</taxon>
        <taxon>Orbiliaceae</taxon>
        <taxon>Arthrobotrys</taxon>
    </lineage>
</organism>
<evidence type="ECO:0000256" key="3">
    <source>
        <dbReference type="ARBA" id="ARBA00022801"/>
    </source>
</evidence>
<name>A0AAN8RZE7_9PEZI</name>
<keyword evidence="2" id="KW-0479">Metal-binding</keyword>